<protein>
    <submittedName>
        <fullName evidence="2">TIGR03032 family protein</fullName>
    </submittedName>
</protein>
<dbReference type="InterPro" id="IPR017481">
    <property type="entry name" value="CHP03032"/>
</dbReference>
<accession>A0ABS6HEW2</accession>
<organism evidence="2 3">
    <name type="scientific">Falsiroseomonas oleicola</name>
    <dbReference type="NCBI Taxonomy" id="2801474"/>
    <lineage>
        <taxon>Bacteria</taxon>
        <taxon>Pseudomonadati</taxon>
        <taxon>Pseudomonadota</taxon>
        <taxon>Alphaproteobacteria</taxon>
        <taxon>Acetobacterales</taxon>
        <taxon>Roseomonadaceae</taxon>
        <taxon>Falsiroseomonas</taxon>
    </lineage>
</organism>
<reference evidence="2 3" key="1">
    <citation type="submission" date="2021-01" db="EMBL/GenBank/DDBJ databases">
        <title>Roseomonas sp. nov, a bacterium isolated from an oil production mixture in Yumen Oilfield.</title>
        <authorList>
            <person name="Wu D."/>
        </authorList>
    </citation>
    <scope>NUCLEOTIDE SEQUENCE [LARGE SCALE GENOMIC DNA]</scope>
    <source>
        <strain evidence="2 3">ROY-5-3</strain>
    </source>
</reference>
<dbReference type="NCBIfam" id="TIGR03032">
    <property type="entry name" value="TIGR03032 family protein"/>
    <property type="match status" value="1"/>
</dbReference>
<keyword evidence="3" id="KW-1185">Reference proteome</keyword>
<name>A0ABS6HEW2_9PROT</name>
<dbReference type="Pfam" id="PF16261">
    <property type="entry name" value="DUF4915"/>
    <property type="match status" value="1"/>
</dbReference>
<proteinExistence type="predicted"/>
<dbReference type="Proteomes" id="UP000689967">
    <property type="component" value="Unassembled WGS sequence"/>
</dbReference>
<feature type="domain" description="Conserved hypothetical protein CHP03032" evidence="1">
    <location>
        <begin position="2"/>
        <end position="313"/>
    </location>
</feature>
<comment type="caution">
    <text evidence="2">The sequence shown here is derived from an EMBL/GenBank/DDBJ whole genome shotgun (WGS) entry which is preliminary data.</text>
</comment>
<evidence type="ECO:0000313" key="3">
    <source>
        <dbReference type="Proteomes" id="UP000689967"/>
    </source>
</evidence>
<evidence type="ECO:0000259" key="1">
    <source>
        <dbReference type="Pfam" id="PF16261"/>
    </source>
</evidence>
<gene>
    <name evidence="2" type="ORF">JJQ90_18980</name>
</gene>
<dbReference type="EMBL" id="JAERQM010000006">
    <property type="protein sequence ID" value="MBU8545815.1"/>
    <property type="molecule type" value="Genomic_DNA"/>
</dbReference>
<evidence type="ECO:0000313" key="2">
    <source>
        <dbReference type="EMBL" id="MBU8545815.1"/>
    </source>
</evidence>
<sequence>MAILQGLGMSLAIASYQASVVILASATADGLSVLPRSFDKPMGLAASGDRLAIAARNEALILAPSGALAPGYPRAPNAYGTLWLPRSLFYTGEIDLHDPAFANGALFAVATRFSCIARIDDGASFTPVWKPPFVTDLVAEDRCHLNGMALDEAGAPRFVTALGATNMAEGWRAGRAAGGVLVSVPDGRVVLDGLCMPHSPRLIGGVLHLLNSGAGEVLRVDPATGTAQVLARLPGYARGLVARGDFLFVGLSRLRDRRGAGDAPLPVERGRESLICGVVALDRHSGRVLGRIDLVGGVDEVSDLALLPGTGRHGILNHADPAHRLALALPGQGFWAAAPDPSRITSLPGASA</sequence>